<dbReference type="Proteomes" id="UP001597249">
    <property type="component" value="Unassembled WGS sequence"/>
</dbReference>
<comment type="similarity">
    <text evidence="3 4">In the C-terminal section; belongs to the PPC synthetase family.</text>
</comment>
<dbReference type="GO" id="GO:0004632">
    <property type="term" value="F:phosphopantothenate--cysteine ligase activity"/>
    <property type="evidence" value="ECO:0007669"/>
    <property type="project" value="UniProtKB-EC"/>
</dbReference>
<comment type="similarity">
    <text evidence="3 4">In the N-terminal section; belongs to the HFCD (homo-oligomeric flavin containing Cys decarboxylase) superfamily.</text>
</comment>
<sequence>MMAKNIGVFVTGGIAAYKTPNIVRLLIKAGYDARVAMTASAGHFVTAETLATVSKHAVLTDASEFAAPEHVAHVALAHWMDVALVVPATANTLAKMAFGLADNVVTTTLLAFNGLTLVVPAMNDQMWANPQTQANVAHLRARGVRVLEPAVGFLAEGYSAKGRMPAEAVVALFVQTATSDQFLAGCKVVVTAGGTRERLDPVRYLTNDSSGKMGTALANVAAAAGAQVTLVTTAAQPVLPAVQQVAVASAAEMKAAVEAHFAAADIVIMAAAVADYRPAQAADHKLKKTGEAGMTLPLVQNPDILKALGAAKTHQFVAGFAAETDHVLANAAAKLARKHVDLLIANQVGAGRGFNADDNEVVLLWPDRAPQPLARASKLTLASQILRQIQEVRG</sequence>
<comment type="catalytic activity">
    <reaction evidence="3 4">
        <text>(R)-4'-phosphopantothenate + L-cysteine + CTP = N-[(R)-4-phosphopantothenoyl]-L-cysteine + CMP + diphosphate + H(+)</text>
        <dbReference type="Rhea" id="RHEA:19397"/>
        <dbReference type="ChEBI" id="CHEBI:10986"/>
        <dbReference type="ChEBI" id="CHEBI:15378"/>
        <dbReference type="ChEBI" id="CHEBI:33019"/>
        <dbReference type="ChEBI" id="CHEBI:35235"/>
        <dbReference type="ChEBI" id="CHEBI:37563"/>
        <dbReference type="ChEBI" id="CHEBI:59458"/>
        <dbReference type="ChEBI" id="CHEBI:60377"/>
        <dbReference type="EC" id="6.3.2.5"/>
    </reaction>
</comment>
<dbReference type="Gene3D" id="3.40.50.1950">
    <property type="entry name" value="Flavin prenyltransferase-like"/>
    <property type="match status" value="1"/>
</dbReference>
<comment type="pathway">
    <text evidence="3 4">Cofactor biosynthesis; coenzyme A biosynthesis; CoA from (R)-pantothenate: step 3/5.</text>
</comment>
<keyword evidence="1 3" id="KW-0210">Decarboxylase</keyword>
<dbReference type="EC" id="4.1.1.36" evidence="3"/>
<name>A0ABW4BDK5_9LACO</name>
<feature type="binding site" evidence="3">
    <location>
        <position position="275"/>
    </location>
    <ligand>
        <name>CTP</name>
        <dbReference type="ChEBI" id="CHEBI:37563"/>
    </ligand>
</feature>
<comment type="pathway">
    <text evidence="3 4">Cofactor biosynthesis; coenzyme A biosynthesis; CoA from (R)-pantothenate: step 2/5.</text>
</comment>
<evidence type="ECO:0000259" key="6">
    <source>
        <dbReference type="Pfam" id="PF04127"/>
    </source>
</evidence>
<evidence type="ECO:0000256" key="4">
    <source>
        <dbReference type="RuleBase" id="RU364078"/>
    </source>
</evidence>
<accession>A0ABW4BDK5</accession>
<dbReference type="PANTHER" id="PTHR14359:SF6">
    <property type="entry name" value="PHOSPHOPANTOTHENOYLCYSTEINE DECARBOXYLASE"/>
    <property type="match status" value="1"/>
</dbReference>
<dbReference type="InterPro" id="IPR036551">
    <property type="entry name" value="Flavin_trans-like"/>
</dbReference>
<comment type="function">
    <text evidence="3">Catalyzes two sequential steps in the biosynthesis of coenzyme A. In the first step cysteine is conjugated to 4'-phosphopantothenate to form 4-phosphopantothenoylcysteine. In the second step the latter compound is decarboxylated to form 4'-phosphopantotheine.</text>
</comment>
<evidence type="ECO:0000256" key="2">
    <source>
        <dbReference type="ARBA" id="ARBA00023239"/>
    </source>
</evidence>
<evidence type="ECO:0000313" key="7">
    <source>
        <dbReference type="EMBL" id="MFD1393607.1"/>
    </source>
</evidence>
<evidence type="ECO:0000256" key="3">
    <source>
        <dbReference type="HAMAP-Rule" id="MF_02225"/>
    </source>
</evidence>
<keyword evidence="2 3" id="KW-0456">Lyase</keyword>
<reference evidence="8" key="1">
    <citation type="journal article" date="2019" name="Int. J. Syst. Evol. Microbiol.">
        <title>The Global Catalogue of Microorganisms (GCM) 10K type strain sequencing project: providing services to taxonomists for standard genome sequencing and annotation.</title>
        <authorList>
            <consortium name="The Broad Institute Genomics Platform"/>
            <consortium name="The Broad Institute Genome Sequencing Center for Infectious Disease"/>
            <person name="Wu L."/>
            <person name="Ma J."/>
        </authorList>
    </citation>
    <scope>NUCLEOTIDE SEQUENCE [LARGE SCALE GENOMIC DNA]</scope>
    <source>
        <strain evidence="8">CCM 8911</strain>
    </source>
</reference>
<dbReference type="InterPro" id="IPR003382">
    <property type="entry name" value="Flavoprotein"/>
</dbReference>
<keyword evidence="3" id="KW-0460">Magnesium</keyword>
<dbReference type="InterPro" id="IPR007085">
    <property type="entry name" value="DNA/pantothenate-metab_flavo_C"/>
</dbReference>
<feature type="region of interest" description="Phosphopantothenoylcysteine decarboxylase" evidence="3">
    <location>
        <begin position="1"/>
        <end position="187"/>
    </location>
</feature>
<evidence type="ECO:0000256" key="1">
    <source>
        <dbReference type="ARBA" id="ARBA00022793"/>
    </source>
</evidence>
<feature type="domain" description="Flavoprotein" evidence="5">
    <location>
        <begin position="4"/>
        <end position="148"/>
    </location>
</feature>
<dbReference type="GO" id="GO:0004633">
    <property type="term" value="F:phosphopantothenoylcysteine decarboxylase activity"/>
    <property type="evidence" value="ECO:0007669"/>
    <property type="project" value="UniProtKB-EC"/>
</dbReference>
<feature type="region of interest" description="Phosphopantothenate--cysteine ligase" evidence="3">
    <location>
        <begin position="188"/>
        <end position="394"/>
    </location>
</feature>
<comment type="caution">
    <text evidence="7">The sequence shown here is derived from an EMBL/GenBank/DDBJ whole genome shotgun (WGS) entry which is preliminary data.</text>
</comment>
<feature type="domain" description="DNA/pantothenate metabolism flavoprotein C-terminal" evidence="6">
    <location>
        <begin position="183"/>
        <end position="391"/>
    </location>
</feature>
<dbReference type="RefSeq" id="WP_125585579.1">
    <property type="nucleotide sequence ID" value="NZ_JBHTMO010000026.1"/>
</dbReference>
<dbReference type="PANTHER" id="PTHR14359">
    <property type="entry name" value="HOMO-OLIGOMERIC FLAVIN CONTAINING CYS DECARBOXYLASE FAMILY"/>
    <property type="match status" value="1"/>
</dbReference>
<organism evidence="7 8">
    <name type="scientific">Lacticaseibacillus jixianensis</name>
    <dbReference type="NCBI Taxonomy" id="2486012"/>
    <lineage>
        <taxon>Bacteria</taxon>
        <taxon>Bacillati</taxon>
        <taxon>Bacillota</taxon>
        <taxon>Bacilli</taxon>
        <taxon>Lactobacillales</taxon>
        <taxon>Lactobacillaceae</taxon>
        <taxon>Lacticaseibacillus</taxon>
    </lineage>
</organism>
<dbReference type="Gene3D" id="3.40.50.10300">
    <property type="entry name" value="CoaB-like"/>
    <property type="match status" value="1"/>
</dbReference>
<keyword evidence="3 4" id="KW-0436">Ligase</keyword>
<keyword evidence="8" id="KW-1185">Reference proteome</keyword>
<keyword evidence="3 4" id="KW-0288">FMN</keyword>
<comment type="catalytic activity">
    <reaction evidence="3 4">
        <text>N-[(R)-4-phosphopantothenoyl]-L-cysteine + H(+) = (R)-4'-phosphopantetheine + CO2</text>
        <dbReference type="Rhea" id="RHEA:16793"/>
        <dbReference type="ChEBI" id="CHEBI:15378"/>
        <dbReference type="ChEBI" id="CHEBI:16526"/>
        <dbReference type="ChEBI" id="CHEBI:59458"/>
        <dbReference type="ChEBI" id="CHEBI:61723"/>
        <dbReference type="EC" id="4.1.1.36"/>
    </reaction>
</comment>
<feature type="binding site" evidence="3">
    <location>
        <begin position="302"/>
        <end position="305"/>
    </location>
    <ligand>
        <name>CTP</name>
        <dbReference type="ChEBI" id="CHEBI:37563"/>
    </ligand>
</feature>
<feature type="binding site" evidence="3">
    <location>
        <position position="320"/>
    </location>
    <ligand>
        <name>CTP</name>
        <dbReference type="ChEBI" id="CHEBI:37563"/>
    </ligand>
</feature>
<keyword evidence="3" id="KW-0511">Multifunctional enzyme</keyword>
<dbReference type="SUPFAM" id="SSF52507">
    <property type="entry name" value="Homo-oligomeric flavin-containing Cys decarboxylases, HFCD"/>
    <property type="match status" value="1"/>
</dbReference>
<proteinExistence type="inferred from homology"/>
<comment type="function">
    <text evidence="4">Catalyzes two steps in the biosynthesis of coenzyme A. In the first step cysteine is conjugated to 4'-phosphopantothenate to form 4-phosphopantothenoylcysteine, in the latter compound is decarboxylated to form 4'-phosphopantotheine.</text>
</comment>
<gene>
    <name evidence="3 7" type="primary">coaBC</name>
    <name evidence="7" type="ORF">ACFQ3L_08530</name>
</gene>
<comment type="cofactor">
    <cofactor evidence="3">
        <name>FMN</name>
        <dbReference type="ChEBI" id="CHEBI:58210"/>
    </cofactor>
    <text evidence="3">Binds 1 FMN per subunit.</text>
</comment>
<dbReference type="NCBIfam" id="TIGR00521">
    <property type="entry name" value="coaBC_dfp"/>
    <property type="match status" value="1"/>
</dbReference>
<evidence type="ECO:0000313" key="8">
    <source>
        <dbReference type="Proteomes" id="UP001597249"/>
    </source>
</evidence>
<dbReference type="EMBL" id="JBHTMO010000026">
    <property type="protein sequence ID" value="MFD1393607.1"/>
    <property type="molecule type" value="Genomic_DNA"/>
</dbReference>
<dbReference type="HAMAP" id="MF_02225">
    <property type="entry name" value="CoaBC"/>
    <property type="match status" value="1"/>
</dbReference>
<feature type="binding site" evidence="3">
    <location>
        <position position="285"/>
    </location>
    <ligand>
        <name>CTP</name>
        <dbReference type="ChEBI" id="CHEBI:37563"/>
    </ligand>
</feature>
<comment type="cofactor">
    <cofactor evidence="3">
        <name>Mg(2+)</name>
        <dbReference type="ChEBI" id="CHEBI:18420"/>
    </cofactor>
</comment>
<dbReference type="InterPro" id="IPR035929">
    <property type="entry name" value="CoaB-like_sf"/>
</dbReference>
<dbReference type="Pfam" id="PF02441">
    <property type="entry name" value="Flavoprotein"/>
    <property type="match status" value="1"/>
</dbReference>
<keyword evidence="3" id="KW-0479">Metal-binding</keyword>
<dbReference type="EC" id="6.3.2.5" evidence="3"/>
<dbReference type="SUPFAM" id="SSF102645">
    <property type="entry name" value="CoaB-like"/>
    <property type="match status" value="1"/>
</dbReference>
<dbReference type="InterPro" id="IPR005252">
    <property type="entry name" value="CoaBC"/>
</dbReference>
<feature type="binding site" evidence="3">
    <location>
        <position position="338"/>
    </location>
    <ligand>
        <name>CTP</name>
        <dbReference type="ChEBI" id="CHEBI:37563"/>
    </ligand>
</feature>
<keyword evidence="3 4" id="KW-0285">Flavoprotein</keyword>
<feature type="binding site" evidence="3">
    <location>
        <position position="334"/>
    </location>
    <ligand>
        <name>CTP</name>
        <dbReference type="ChEBI" id="CHEBI:37563"/>
    </ligand>
</feature>
<protein>
    <recommendedName>
        <fullName evidence="3">Coenzyme A biosynthesis bifunctional protein CoaBC</fullName>
    </recommendedName>
    <alternativeName>
        <fullName evidence="3">DNA/pantothenate metabolism flavoprotein</fullName>
    </alternativeName>
    <alternativeName>
        <fullName evidence="3">Phosphopantothenoylcysteine synthetase/decarboxylase</fullName>
        <shortName evidence="3">PPCS-PPCDC</shortName>
    </alternativeName>
    <domain>
        <recommendedName>
            <fullName evidence="3">Phosphopantothenoylcysteine decarboxylase</fullName>
            <shortName evidence="3">PPC decarboxylase</shortName>
            <shortName evidence="3">PPC-DC</shortName>
            <ecNumber evidence="3">4.1.1.36</ecNumber>
        </recommendedName>
        <alternativeName>
            <fullName evidence="3">CoaC</fullName>
        </alternativeName>
    </domain>
    <domain>
        <recommendedName>
            <fullName evidence="3">Phosphopantothenate--cysteine ligase</fullName>
            <ecNumber evidence="3">6.3.2.5</ecNumber>
        </recommendedName>
        <alternativeName>
            <fullName evidence="3">CoaB</fullName>
        </alternativeName>
        <alternativeName>
            <fullName evidence="3">Phosphopantothenoylcysteine synthetase</fullName>
            <shortName evidence="3">PPC synthetase</shortName>
            <shortName evidence="3">PPC-S</shortName>
        </alternativeName>
    </domain>
</protein>
<evidence type="ECO:0000259" key="5">
    <source>
        <dbReference type="Pfam" id="PF02441"/>
    </source>
</evidence>
<dbReference type="Pfam" id="PF04127">
    <property type="entry name" value="DFP"/>
    <property type="match status" value="1"/>
</dbReference>
<comment type="caution">
    <text evidence="3">Lacks conserved residue(s) required for the propagation of feature annotation.</text>
</comment>